<accession>A0A2X3FQN1</accession>
<dbReference type="Proteomes" id="UP000251721">
    <property type="component" value="Unassembled WGS sequence"/>
</dbReference>
<dbReference type="GO" id="GO:0030170">
    <property type="term" value="F:pyridoxal phosphate binding"/>
    <property type="evidence" value="ECO:0007669"/>
    <property type="project" value="TreeGrafter"/>
</dbReference>
<dbReference type="EC" id="2.6.1.87" evidence="3"/>
<gene>
    <name evidence="3" type="primary">arnB_1</name>
    <name evidence="3" type="ORF">NCTC13465_05361</name>
    <name evidence="4" type="ORF">NCTC8849_00202</name>
</gene>
<keyword evidence="1" id="KW-0663">Pyridoxal phosphate</keyword>
<dbReference type="Proteomes" id="UP000254799">
    <property type="component" value="Unassembled WGS sequence"/>
</dbReference>
<comment type="similarity">
    <text evidence="2">Belongs to the DegT/DnrJ/EryC1 family.</text>
</comment>
<dbReference type="InterPro" id="IPR015421">
    <property type="entry name" value="PyrdxlP-dep_Trfase_major"/>
</dbReference>
<keyword evidence="3" id="KW-0032">Aminotransferase</keyword>
<dbReference type="GO" id="GO:0000271">
    <property type="term" value="P:polysaccharide biosynthetic process"/>
    <property type="evidence" value="ECO:0007669"/>
    <property type="project" value="TreeGrafter"/>
</dbReference>
<proteinExistence type="inferred from homology"/>
<dbReference type="Gene3D" id="3.40.640.10">
    <property type="entry name" value="Type I PLP-dependent aspartate aminotransferase-like (Major domain)"/>
    <property type="match status" value="1"/>
</dbReference>
<reference evidence="5 6" key="1">
    <citation type="submission" date="2018-06" db="EMBL/GenBank/DDBJ databases">
        <authorList>
            <consortium name="Pathogen Informatics"/>
            <person name="Doyle S."/>
        </authorList>
    </citation>
    <scope>NUCLEOTIDE SEQUENCE [LARGE SCALE GENOMIC DNA]</scope>
    <source>
        <strain evidence="3 5">NCTC13465</strain>
        <strain evidence="4 6">NCTC8849</strain>
    </source>
</reference>
<dbReference type="SUPFAM" id="SSF53383">
    <property type="entry name" value="PLP-dependent transferases"/>
    <property type="match status" value="1"/>
</dbReference>
<dbReference type="EMBL" id="UAWQ01000019">
    <property type="protein sequence ID" value="SQC49237.1"/>
    <property type="molecule type" value="Genomic_DNA"/>
</dbReference>
<organism evidence="3 5">
    <name type="scientific">Klebsiella pneumoniae</name>
    <dbReference type="NCBI Taxonomy" id="573"/>
    <lineage>
        <taxon>Bacteria</taxon>
        <taxon>Pseudomonadati</taxon>
        <taxon>Pseudomonadota</taxon>
        <taxon>Gammaproteobacteria</taxon>
        <taxon>Enterobacterales</taxon>
        <taxon>Enterobacteriaceae</taxon>
        <taxon>Klebsiella/Raoultella group</taxon>
        <taxon>Klebsiella</taxon>
        <taxon>Klebsiella pneumoniae complex</taxon>
    </lineage>
</organism>
<dbReference type="InterPro" id="IPR000653">
    <property type="entry name" value="DegT/StrS_aminotransferase"/>
</dbReference>
<name>A0A2X3FQN1_KLEPN</name>
<sequence length="156" mass="17006">MIPFNAPPVVGTELDYMQSAMNSGKLCGDGGFTRRCQQWMEQRFGTAKALLTPSCTASLEMAALLLDIQPGDEVIMPSYTFVSTANAFVLRGAKIVFVDIRRDTMNIDETLIEAAITDKTRAIVPVHYAGVACEMDTIMAIADKYNLFVVEDAAQG</sequence>
<dbReference type="EMBL" id="UGLC01000002">
    <property type="protein sequence ID" value="STT51712.1"/>
    <property type="molecule type" value="Genomic_DNA"/>
</dbReference>
<evidence type="ECO:0000313" key="5">
    <source>
        <dbReference type="Proteomes" id="UP000251721"/>
    </source>
</evidence>
<evidence type="ECO:0000256" key="1">
    <source>
        <dbReference type="ARBA" id="ARBA00022898"/>
    </source>
</evidence>
<protein>
    <submittedName>
        <fullName evidence="3">4-keto-6-deoxy-N-Acetyl-D-hexosaminyl-(Lipid carrier) aminotransferase</fullName>
        <ecNumber evidence="3">2.6.1.87</ecNumber>
    </submittedName>
</protein>
<dbReference type="RefSeq" id="WP_270943446.1">
    <property type="nucleotide sequence ID" value="NZ_JAECYZ010000001.1"/>
</dbReference>
<evidence type="ECO:0000313" key="3">
    <source>
        <dbReference type="EMBL" id="SQC49237.1"/>
    </source>
</evidence>
<keyword evidence="3" id="KW-0808">Transferase</keyword>
<evidence type="ECO:0000313" key="6">
    <source>
        <dbReference type="Proteomes" id="UP000254799"/>
    </source>
</evidence>
<dbReference type="PANTHER" id="PTHR30244:SF34">
    <property type="entry name" value="DTDP-4-AMINO-4,6-DIDEOXYGALACTOSE TRANSAMINASE"/>
    <property type="match status" value="1"/>
</dbReference>
<dbReference type="InterPro" id="IPR015424">
    <property type="entry name" value="PyrdxlP-dep_Trfase"/>
</dbReference>
<dbReference type="Pfam" id="PF01041">
    <property type="entry name" value="DegT_DnrJ_EryC1"/>
    <property type="match status" value="1"/>
</dbReference>
<evidence type="ECO:0000313" key="4">
    <source>
        <dbReference type="EMBL" id="STT51712.1"/>
    </source>
</evidence>
<dbReference type="GO" id="GO:0019180">
    <property type="term" value="F:dTDP-4-amino-4,6-dideoxygalactose transaminase activity"/>
    <property type="evidence" value="ECO:0007669"/>
    <property type="project" value="TreeGrafter"/>
</dbReference>
<dbReference type="PANTHER" id="PTHR30244">
    <property type="entry name" value="TRANSAMINASE"/>
    <property type="match status" value="1"/>
</dbReference>
<dbReference type="AlphaFoldDB" id="A0A2X3FQN1"/>
<evidence type="ECO:0000256" key="2">
    <source>
        <dbReference type="ARBA" id="ARBA00037999"/>
    </source>
</evidence>
<dbReference type="GO" id="GO:0099620">
    <property type="term" value="F:UDP-4-amino-4-deoxy-L-arabinose aminotransferase"/>
    <property type="evidence" value="ECO:0007669"/>
    <property type="project" value="UniProtKB-EC"/>
</dbReference>